<protein>
    <submittedName>
        <fullName evidence="1">Uncharacterized protein</fullName>
    </submittedName>
</protein>
<dbReference type="EMBL" id="OW240916">
    <property type="protein sequence ID" value="CAH2296663.1"/>
    <property type="molecule type" value="Genomic_DNA"/>
</dbReference>
<evidence type="ECO:0000313" key="1">
    <source>
        <dbReference type="EMBL" id="CAH2296663.1"/>
    </source>
</evidence>
<proteinExistence type="predicted"/>
<keyword evidence="2" id="KW-1185">Reference proteome</keyword>
<dbReference type="AlphaFoldDB" id="A0AAD1SBC4"/>
<accession>A0AAD1SBC4</accession>
<dbReference type="Proteomes" id="UP001295444">
    <property type="component" value="Chromosome 05"/>
</dbReference>
<feature type="non-terminal residue" evidence="1">
    <location>
        <position position="80"/>
    </location>
</feature>
<sequence length="80" mass="9409">RNNLRLRGVPESVLHMDLQAYIRGLLRDYAPDIPADMLLIDRVHRVPKPRHLPDSTPHYFHIKELVLRACCNKSTPHEEY</sequence>
<dbReference type="Gene3D" id="3.30.70.1820">
    <property type="entry name" value="L1 transposable element, RRM domain"/>
    <property type="match status" value="1"/>
</dbReference>
<name>A0AAD1SBC4_PELCU</name>
<gene>
    <name evidence="1" type="ORF">PECUL_23A024452</name>
</gene>
<organism evidence="1 2">
    <name type="scientific">Pelobates cultripes</name>
    <name type="common">Western spadefoot toad</name>
    <dbReference type="NCBI Taxonomy" id="61616"/>
    <lineage>
        <taxon>Eukaryota</taxon>
        <taxon>Metazoa</taxon>
        <taxon>Chordata</taxon>
        <taxon>Craniata</taxon>
        <taxon>Vertebrata</taxon>
        <taxon>Euteleostomi</taxon>
        <taxon>Amphibia</taxon>
        <taxon>Batrachia</taxon>
        <taxon>Anura</taxon>
        <taxon>Pelobatoidea</taxon>
        <taxon>Pelobatidae</taxon>
        <taxon>Pelobates</taxon>
    </lineage>
</organism>
<reference evidence="1" key="1">
    <citation type="submission" date="2022-03" db="EMBL/GenBank/DDBJ databases">
        <authorList>
            <person name="Alioto T."/>
            <person name="Alioto T."/>
            <person name="Gomez Garrido J."/>
        </authorList>
    </citation>
    <scope>NUCLEOTIDE SEQUENCE</scope>
</reference>
<feature type="non-terminal residue" evidence="1">
    <location>
        <position position="1"/>
    </location>
</feature>
<evidence type="ECO:0000313" key="2">
    <source>
        <dbReference type="Proteomes" id="UP001295444"/>
    </source>
</evidence>